<protein>
    <recommendedName>
        <fullName evidence="3">Alpha/beta hydrolase</fullName>
    </recommendedName>
</protein>
<organism evidence="1 2">
    <name type="scientific">Catenulispora subtropica</name>
    <dbReference type="NCBI Taxonomy" id="450798"/>
    <lineage>
        <taxon>Bacteria</taxon>
        <taxon>Bacillati</taxon>
        <taxon>Actinomycetota</taxon>
        <taxon>Actinomycetes</taxon>
        <taxon>Catenulisporales</taxon>
        <taxon>Catenulisporaceae</taxon>
        <taxon>Catenulispora</taxon>
    </lineage>
</organism>
<keyword evidence="2" id="KW-1185">Reference proteome</keyword>
<reference evidence="2" key="1">
    <citation type="journal article" date="2019" name="Int. J. Syst. Evol. Microbiol.">
        <title>The Global Catalogue of Microorganisms (GCM) 10K type strain sequencing project: providing services to taxonomists for standard genome sequencing and annotation.</title>
        <authorList>
            <consortium name="The Broad Institute Genomics Platform"/>
            <consortium name="The Broad Institute Genome Sequencing Center for Infectious Disease"/>
            <person name="Wu L."/>
            <person name="Ma J."/>
        </authorList>
    </citation>
    <scope>NUCLEOTIDE SEQUENCE [LARGE SCALE GENOMIC DNA]</scope>
    <source>
        <strain evidence="2">JCM 16013</strain>
    </source>
</reference>
<proteinExistence type="predicted"/>
<evidence type="ECO:0000313" key="1">
    <source>
        <dbReference type="EMBL" id="GAA1987897.1"/>
    </source>
</evidence>
<gene>
    <name evidence="1" type="ORF">GCM10009838_58370</name>
</gene>
<dbReference type="InterPro" id="IPR029058">
    <property type="entry name" value="AB_hydrolase_fold"/>
</dbReference>
<accession>A0ABP5DYU5</accession>
<sequence length="54" mass="6146">MPTHWVSIDAIQRATGPKEVYQVEGATHVDSYEVDEHVSDAVARLTRFYRENLG</sequence>
<name>A0ABP5DYU5_9ACTN</name>
<comment type="caution">
    <text evidence="1">The sequence shown here is derived from an EMBL/GenBank/DDBJ whole genome shotgun (WGS) entry which is preliminary data.</text>
</comment>
<dbReference type="EMBL" id="BAAAQM010000039">
    <property type="protein sequence ID" value="GAA1987897.1"/>
    <property type="molecule type" value="Genomic_DNA"/>
</dbReference>
<evidence type="ECO:0000313" key="2">
    <source>
        <dbReference type="Proteomes" id="UP001499854"/>
    </source>
</evidence>
<dbReference type="RefSeq" id="WP_344660346.1">
    <property type="nucleotide sequence ID" value="NZ_BAAAQM010000039.1"/>
</dbReference>
<dbReference type="Gene3D" id="3.40.50.1820">
    <property type="entry name" value="alpha/beta hydrolase"/>
    <property type="match status" value="1"/>
</dbReference>
<dbReference type="Proteomes" id="UP001499854">
    <property type="component" value="Unassembled WGS sequence"/>
</dbReference>
<evidence type="ECO:0008006" key="3">
    <source>
        <dbReference type="Google" id="ProtNLM"/>
    </source>
</evidence>